<dbReference type="Proteomes" id="UP000697127">
    <property type="component" value="Unassembled WGS sequence"/>
</dbReference>
<name>A0A9P7BGR3_9ASCO</name>
<gene>
    <name evidence="1" type="ORF">C6P40_000775</name>
</gene>
<evidence type="ECO:0000313" key="1">
    <source>
        <dbReference type="EMBL" id="KAG0688593.1"/>
    </source>
</evidence>
<organism evidence="1 2">
    <name type="scientific">Pichia californica</name>
    <dbReference type="NCBI Taxonomy" id="460514"/>
    <lineage>
        <taxon>Eukaryota</taxon>
        <taxon>Fungi</taxon>
        <taxon>Dikarya</taxon>
        <taxon>Ascomycota</taxon>
        <taxon>Saccharomycotina</taxon>
        <taxon>Pichiomycetes</taxon>
        <taxon>Pichiales</taxon>
        <taxon>Pichiaceae</taxon>
        <taxon>Pichia</taxon>
    </lineage>
</organism>
<sequence length="216" mass="24891">MTHKSLILLSSTTKNNTITPLKLLGFNNKRQLKRQLNYNLSEFLKSNLNAYPLNLILTEKTKAFSHPLNEMVLDIKSINGLNQIDDNIDPNDKPLLLDYKVIDYKNNNELHKTFLKDYECIKNMKGQNFIIISFTKDGLNSNTSFISSFKDKYQDYFRVKACIVSTQTYPFLRSLKNSKNDNITKNLSLLASLGLTNVHKFKDGSLVLTNDSLYFF</sequence>
<dbReference type="AlphaFoldDB" id="A0A9P7BGR3"/>
<proteinExistence type="predicted"/>
<protein>
    <submittedName>
        <fullName evidence="1">Uncharacterized protein</fullName>
    </submittedName>
</protein>
<dbReference type="EMBL" id="PUHW01000139">
    <property type="protein sequence ID" value="KAG0688593.1"/>
    <property type="molecule type" value="Genomic_DNA"/>
</dbReference>
<evidence type="ECO:0000313" key="2">
    <source>
        <dbReference type="Proteomes" id="UP000697127"/>
    </source>
</evidence>
<keyword evidence="2" id="KW-1185">Reference proteome</keyword>
<comment type="caution">
    <text evidence="1">The sequence shown here is derived from an EMBL/GenBank/DDBJ whole genome shotgun (WGS) entry which is preliminary data.</text>
</comment>
<reference evidence="1" key="1">
    <citation type="submission" date="2020-11" db="EMBL/GenBank/DDBJ databases">
        <title>Kefir isolates.</title>
        <authorList>
            <person name="Marcisauskas S."/>
            <person name="Kim Y."/>
            <person name="Blasche S."/>
        </authorList>
    </citation>
    <scope>NUCLEOTIDE SEQUENCE</scope>
    <source>
        <strain evidence="1">Olga-1</strain>
    </source>
</reference>
<accession>A0A9P7BGR3</accession>